<reference evidence="2 3" key="1">
    <citation type="submission" date="2020-02" db="EMBL/GenBank/DDBJ databases">
        <title>Genome sequence of the type strain CCBAU10050 of Rhizobium daejeonense.</title>
        <authorList>
            <person name="Gao J."/>
            <person name="Sun J."/>
        </authorList>
    </citation>
    <scope>NUCLEOTIDE SEQUENCE [LARGE SCALE GENOMIC DNA]</scope>
    <source>
        <strain evidence="2 3">CCBAU10050</strain>
    </source>
</reference>
<dbReference type="Proteomes" id="UP000477849">
    <property type="component" value="Unassembled WGS sequence"/>
</dbReference>
<evidence type="ECO:0000313" key="3">
    <source>
        <dbReference type="Proteomes" id="UP000477849"/>
    </source>
</evidence>
<proteinExistence type="predicted"/>
<gene>
    <name evidence="2" type="ORF">G6N76_15320</name>
</gene>
<keyword evidence="1" id="KW-1133">Transmembrane helix</keyword>
<evidence type="ECO:0008006" key="4">
    <source>
        <dbReference type="Google" id="ProtNLM"/>
    </source>
</evidence>
<feature type="transmembrane region" description="Helical" evidence="1">
    <location>
        <begin position="47"/>
        <end position="66"/>
    </location>
</feature>
<feature type="transmembrane region" description="Helical" evidence="1">
    <location>
        <begin position="15"/>
        <end position="35"/>
    </location>
</feature>
<evidence type="ECO:0000256" key="1">
    <source>
        <dbReference type="SAM" id="Phobius"/>
    </source>
</evidence>
<dbReference type="RefSeq" id="WP_163902680.1">
    <property type="nucleotide sequence ID" value="NZ_CP048427.1"/>
</dbReference>
<sequence length="83" mass="9569">MSDPVIMPKPSKLRLAVLMLLVVYPFVTGILYIIMPLTEGWALWKRTALLAPIMVFSIVYGIAPLIQRHFSWFIMRLPRRKAA</sequence>
<dbReference type="EMBL" id="JAAKZH010000004">
    <property type="protein sequence ID" value="NGO65039.1"/>
    <property type="molecule type" value="Genomic_DNA"/>
</dbReference>
<comment type="caution">
    <text evidence="2">The sequence shown here is derived from an EMBL/GenBank/DDBJ whole genome shotgun (WGS) entry which is preliminary data.</text>
</comment>
<protein>
    <recommendedName>
        <fullName evidence="4">DUF2842 domain-containing protein</fullName>
    </recommendedName>
</protein>
<keyword evidence="3" id="KW-1185">Reference proteome</keyword>
<evidence type="ECO:0000313" key="2">
    <source>
        <dbReference type="EMBL" id="NGO65039.1"/>
    </source>
</evidence>
<name>A0A6M1S199_9HYPH</name>
<accession>A0A6M1S199</accession>
<keyword evidence="1" id="KW-0812">Transmembrane</keyword>
<organism evidence="2 3">
    <name type="scientific">Rhizobium daejeonense</name>
    <dbReference type="NCBI Taxonomy" id="240521"/>
    <lineage>
        <taxon>Bacteria</taxon>
        <taxon>Pseudomonadati</taxon>
        <taxon>Pseudomonadota</taxon>
        <taxon>Alphaproteobacteria</taxon>
        <taxon>Hyphomicrobiales</taxon>
        <taxon>Rhizobiaceae</taxon>
        <taxon>Rhizobium/Agrobacterium group</taxon>
        <taxon>Rhizobium</taxon>
    </lineage>
</organism>
<dbReference type="AlphaFoldDB" id="A0A6M1S199"/>
<keyword evidence="1" id="KW-0472">Membrane</keyword>